<protein>
    <submittedName>
        <fullName evidence="1">Uncharacterized protein</fullName>
    </submittedName>
</protein>
<dbReference type="OrthoDB" id="6154128at2759"/>
<dbReference type="AlphaFoldDB" id="A0A8B6CWV5"/>
<organism evidence="1 2">
    <name type="scientific">Mytilus galloprovincialis</name>
    <name type="common">Mediterranean mussel</name>
    <dbReference type="NCBI Taxonomy" id="29158"/>
    <lineage>
        <taxon>Eukaryota</taxon>
        <taxon>Metazoa</taxon>
        <taxon>Spiralia</taxon>
        <taxon>Lophotrochozoa</taxon>
        <taxon>Mollusca</taxon>
        <taxon>Bivalvia</taxon>
        <taxon>Autobranchia</taxon>
        <taxon>Pteriomorphia</taxon>
        <taxon>Mytilida</taxon>
        <taxon>Mytiloidea</taxon>
        <taxon>Mytilidae</taxon>
        <taxon>Mytilinae</taxon>
        <taxon>Mytilus</taxon>
    </lineage>
</organism>
<gene>
    <name evidence="1" type="ORF">MGAL_10B074232</name>
</gene>
<sequence>VEYEIPDQVWSIVNTLTGWLHSYIEILNTRHAVKKSMARKVDVRIGEGMFSASGSYKTFQDYLTNSPNQGQFGGLLRRVLTTDQSYYQGRTDTQLNAQASATFFKIIKLDGGGSSRTQTVNSKFTEVTQKSVR</sequence>
<feature type="non-terminal residue" evidence="1">
    <location>
        <position position="133"/>
    </location>
</feature>
<proteinExistence type="predicted"/>
<evidence type="ECO:0000313" key="1">
    <source>
        <dbReference type="EMBL" id="VDI10715.1"/>
    </source>
</evidence>
<keyword evidence="2" id="KW-1185">Reference proteome</keyword>
<name>A0A8B6CWV5_MYTGA</name>
<dbReference type="EMBL" id="UYJE01002434">
    <property type="protein sequence ID" value="VDI10715.1"/>
    <property type="molecule type" value="Genomic_DNA"/>
</dbReference>
<reference evidence="1" key="1">
    <citation type="submission" date="2018-11" db="EMBL/GenBank/DDBJ databases">
        <authorList>
            <person name="Alioto T."/>
            <person name="Alioto T."/>
        </authorList>
    </citation>
    <scope>NUCLEOTIDE SEQUENCE</scope>
</reference>
<accession>A0A8B6CWV5</accession>
<evidence type="ECO:0000313" key="2">
    <source>
        <dbReference type="Proteomes" id="UP000596742"/>
    </source>
</evidence>
<dbReference type="Proteomes" id="UP000596742">
    <property type="component" value="Unassembled WGS sequence"/>
</dbReference>
<comment type="caution">
    <text evidence="1">The sequence shown here is derived from an EMBL/GenBank/DDBJ whole genome shotgun (WGS) entry which is preliminary data.</text>
</comment>